<name>A0A9Q1QNN0_9CARY</name>
<protein>
    <submittedName>
        <fullName evidence="2">Uncharacterized protein</fullName>
    </submittedName>
</protein>
<comment type="caution">
    <text evidence="2">The sequence shown here is derived from an EMBL/GenBank/DDBJ whole genome shotgun (WGS) entry which is preliminary data.</text>
</comment>
<evidence type="ECO:0000256" key="1">
    <source>
        <dbReference type="SAM" id="Phobius"/>
    </source>
</evidence>
<dbReference type="EMBL" id="JAKOGI010000026">
    <property type="protein sequence ID" value="KAJ8448932.1"/>
    <property type="molecule type" value="Genomic_DNA"/>
</dbReference>
<keyword evidence="1" id="KW-0472">Membrane</keyword>
<feature type="transmembrane region" description="Helical" evidence="1">
    <location>
        <begin position="15"/>
        <end position="33"/>
    </location>
</feature>
<evidence type="ECO:0000313" key="2">
    <source>
        <dbReference type="EMBL" id="KAJ8448932.1"/>
    </source>
</evidence>
<evidence type="ECO:0000313" key="3">
    <source>
        <dbReference type="Proteomes" id="UP001153076"/>
    </source>
</evidence>
<keyword evidence="1" id="KW-1133">Transmembrane helix</keyword>
<accession>A0A9Q1QNN0</accession>
<sequence length="154" mass="17357">MKANPSTRLMGRTQILHSILNLVAFWYVVSTIFSSRRGQPTVAQGQSCGTTTKVTTSRALMRWDTWWWGASSEAFLSSLQYLCRVVPRRPGPVRSILQVLEDNLYWGVVQWSYAGDWIAGKEYQLARLSKTSTAAGRLMPIPKIVNAETSNFQV</sequence>
<proteinExistence type="predicted"/>
<dbReference type="Proteomes" id="UP001153076">
    <property type="component" value="Unassembled WGS sequence"/>
</dbReference>
<reference evidence="2" key="1">
    <citation type="submission" date="2022-04" db="EMBL/GenBank/DDBJ databases">
        <title>Carnegiea gigantea Genome sequencing and assembly v2.</title>
        <authorList>
            <person name="Copetti D."/>
            <person name="Sanderson M.J."/>
            <person name="Burquez A."/>
            <person name="Wojciechowski M.F."/>
        </authorList>
    </citation>
    <scope>NUCLEOTIDE SEQUENCE</scope>
    <source>
        <strain evidence="2">SGP5-SGP5p</strain>
        <tissue evidence="2">Aerial part</tissue>
    </source>
</reference>
<gene>
    <name evidence="2" type="ORF">Cgig2_030788</name>
</gene>
<keyword evidence="1" id="KW-0812">Transmembrane</keyword>
<dbReference type="AlphaFoldDB" id="A0A9Q1QNN0"/>
<organism evidence="2 3">
    <name type="scientific">Carnegiea gigantea</name>
    <dbReference type="NCBI Taxonomy" id="171969"/>
    <lineage>
        <taxon>Eukaryota</taxon>
        <taxon>Viridiplantae</taxon>
        <taxon>Streptophyta</taxon>
        <taxon>Embryophyta</taxon>
        <taxon>Tracheophyta</taxon>
        <taxon>Spermatophyta</taxon>
        <taxon>Magnoliopsida</taxon>
        <taxon>eudicotyledons</taxon>
        <taxon>Gunneridae</taxon>
        <taxon>Pentapetalae</taxon>
        <taxon>Caryophyllales</taxon>
        <taxon>Cactineae</taxon>
        <taxon>Cactaceae</taxon>
        <taxon>Cactoideae</taxon>
        <taxon>Echinocereeae</taxon>
        <taxon>Carnegiea</taxon>
    </lineage>
</organism>
<keyword evidence="3" id="KW-1185">Reference proteome</keyword>